<evidence type="ECO:0000259" key="7">
    <source>
        <dbReference type="Pfam" id="PF00112"/>
    </source>
</evidence>
<feature type="active site" evidence="5">
    <location>
        <position position="326"/>
    </location>
</feature>
<evidence type="ECO:0000313" key="9">
    <source>
        <dbReference type="Proteomes" id="UP000239590"/>
    </source>
</evidence>
<keyword evidence="3 4" id="KW-0788">Thiol protease</keyword>
<dbReference type="OrthoDB" id="9814054at2"/>
<dbReference type="PANTHER" id="PTHR10363:SF2">
    <property type="entry name" value="BLEOMYCIN HYDROLASE"/>
    <property type="match status" value="1"/>
</dbReference>
<feature type="active site" evidence="5">
    <location>
        <position position="50"/>
    </location>
</feature>
<dbReference type="SUPFAM" id="SSF54001">
    <property type="entry name" value="Cysteine proteinases"/>
    <property type="match status" value="1"/>
</dbReference>
<feature type="chain" id="PRO_5015741975" description="Aminopeptidase" evidence="6">
    <location>
        <begin position="24"/>
        <end position="369"/>
    </location>
</feature>
<proteinExistence type="inferred from homology"/>
<dbReference type="InterPro" id="IPR038765">
    <property type="entry name" value="Papain-like_cys_pep_sf"/>
</dbReference>
<evidence type="ECO:0000256" key="6">
    <source>
        <dbReference type="SAM" id="SignalP"/>
    </source>
</evidence>
<protein>
    <recommendedName>
        <fullName evidence="4">Aminopeptidase</fullName>
    </recommendedName>
</protein>
<dbReference type="PIRSF" id="PIRSF005700">
    <property type="entry name" value="PepC"/>
    <property type="match status" value="1"/>
</dbReference>
<dbReference type="RefSeq" id="WP_104714107.1">
    <property type="nucleotide sequence ID" value="NZ_PTRA01000001.1"/>
</dbReference>
<feature type="domain" description="Peptidase C1A papain C-terminal" evidence="7">
    <location>
        <begin position="31"/>
        <end position="123"/>
    </location>
</feature>
<dbReference type="Proteomes" id="UP000239590">
    <property type="component" value="Unassembled WGS sequence"/>
</dbReference>
<dbReference type="EMBL" id="PTRA01000001">
    <property type="protein sequence ID" value="PQA61108.1"/>
    <property type="molecule type" value="Genomic_DNA"/>
</dbReference>
<dbReference type="Pfam" id="PF03051">
    <property type="entry name" value="Peptidase_C1_2"/>
    <property type="match status" value="1"/>
</dbReference>
<dbReference type="Gene3D" id="3.90.70.10">
    <property type="entry name" value="Cysteine proteinases"/>
    <property type="match status" value="1"/>
</dbReference>
<feature type="signal peptide" evidence="6">
    <location>
        <begin position="1"/>
        <end position="23"/>
    </location>
</feature>
<sequence>MTLYTRTLFSLGFLSLTSLGAFAQSPELGLRTTQQAAVTSVKNQGGTGTCWCFSTTSLVESECIRKSLGEIDLSEMYTVRNTYLEKARNYIRRQGKAQFGEGGLGHDAIQAIARYGAVPESVYSGLKSGESGHNHGKLDKELKAYVEEVLKKKPFSSDWEVGFNKILDEKFGPVPETFEYQGKTYTPRQFADQVLQFKAEDYVSLTSFTHHPFYQSFVLEIPDNWSNQTYMNLPLEELTEAVESSLKQGYTVMWDADISNAGFKQGKGYAIEAVDKADQIDAAEKKVDQALRQQLFDNQITVDDHLMQITGTGTSTSGKKFFLVKNSWGEAGPYKGYIYVSEPYFALNTINVILPKAALPESIKAKLKL</sequence>
<dbReference type="GO" id="GO:0070005">
    <property type="term" value="F:cysteine-type aminopeptidase activity"/>
    <property type="evidence" value="ECO:0007669"/>
    <property type="project" value="InterPro"/>
</dbReference>
<dbReference type="InterPro" id="IPR000169">
    <property type="entry name" value="Pept_cys_AS"/>
</dbReference>
<evidence type="ECO:0000256" key="1">
    <source>
        <dbReference type="ARBA" id="ARBA00022670"/>
    </source>
</evidence>
<dbReference type="InterPro" id="IPR000668">
    <property type="entry name" value="Peptidase_C1A_C"/>
</dbReference>
<dbReference type="GO" id="GO:0043418">
    <property type="term" value="P:homocysteine catabolic process"/>
    <property type="evidence" value="ECO:0007669"/>
    <property type="project" value="TreeGrafter"/>
</dbReference>
<feature type="active site" evidence="5">
    <location>
        <position position="305"/>
    </location>
</feature>
<name>A0A2S7ITX4_9BACT</name>
<keyword evidence="2 4" id="KW-0378">Hydrolase</keyword>
<dbReference type="GO" id="GO:0005737">
    <property type="term" value="C:cytoplasm"/>
    <property type="evidence" value="ECO:0007669"/>
    <property type="project" value="TreeGrafter"/>
</dbReference>
<gene>
    <name evidence="8" type="ORF">C5O19_13845</name>
</gene>
<reference evidence="9" key="1">
    <citation type="submission" date="2018-02" db="EMBL/GenBank/DDBJ databases">
        <title>Genome sequencing of Solimonas sp. HR-BB.</title>
        <authorList>
            <person name="Lee Y."/>
            <person name="Jeon C.O."/>
        </authorList>
    </citation>
    <scope>NUCLEOTIDE SEQUENCE [LARGE SCALE GENOMIC DNA]</scope>
    <source>
        <strain evidence="9">HR-U</strain>
    </source>
</reference>
<accession>A0A2S7ITX4</accession>
<comment type="caution">
    <text evidence="8">The sequence shown here is derived from an EMBL/GenBank/DDBJ whole genome shotgun (WGS) entry which is preliminary data.</text>
</comment>
<keyword evidence="1 4" id="KW-0645">Protease</keyword>
<evidence type="ECO:0000256" key="2">
    <source>
        <dbReference type="ARBA" id="ARBA00022801"/>
    </source>
</evidence>
<dbReference type="Pfam" id="PF00112">
    <property type="entry name" value="Peptidase_C1"/>
    <property type="match status" value="1"/>
</dbReference>
<dbReference type="InterPro" id="IPR004134">
    <property type="entry name" value="Peptidase_C1B"/>
</dbReference>
<organism evidence="8 9">
    <name type="scientific">Siphonobacter curvatus</name>
    <dbReference type="NCBI Taxonomy" id="2094562"/>
    <lineage>
        <taxon>Bacteria</taxon>
        <taxon>Pseudomonadati</taxon>
        <taxon>Bacteroidota</taxon>
        <taxon>Cytophagia</taxon>
        <taxon>Cytophagales</taxon>
        <taxon>Cytophagaceae</taxon>
        <taxon>Siphonobacter</taxon>
    </lineage>
</organism>
<dbReference type="AlphaFoldDB" id="A0A2S7ITX4"/>
<evidence type="ECO:0000256" key="4">
    <source>
        <dbReference type="PIRNR" id="PIRNR005700"/>
    </source>
</evidence>
<keyword evidence="6" id="KW-0732">Signal</keyword>
<evidence type="ECO:0000313" key="8">
    <source>
        <dbReference type="EMBL" id="PQA61108.1"/>
    </source>
</evidence>
<dbReference type="PANTHER" id="PTHR10363">
    <property type="entry name" value="BLEOMYCIN HYDROLASE"/>
    <property type="match status" value="1"/>
</dbReference>
<comment type="similarity">
    <text evidence="4">Belongs to the peptidase C1 family.</text>
</comment>
<dbReference type="GO" id="GO:0006508">
    <property type="term" value="P:proteolysis"/>
    <property type="evidence" value="ECO:0007669"/>
    <property type="project" value="UniProtKB-KW"/>
</dbReference>
<keyword evidence="9" id="KW-1185">Reference proteome</keyword>
<dbReference type="PROSITE" id="PS00139">
    <property type="entry name" value="THIOL_PROTEASE_CYS"/>
    <property type="match status" value="1"/>
</dbReference>
<dbReference type="GO" id="GO:0009636">
    <property type="term" value="P:response to toxic substance"/>
    <property type="evidence" value="ECO:0007669"/>
    <property type="project" value="TreeGrafter"/>
</dbReference>
<evidence type="ECO:0000256" key="3">
    <source>
        <dbReference type="ARBA" id="ARBA00022807"/>
    </source>
</evidence>
<evidence type="ECO:0000256" key="5">
    <source>
        <dbReference type="PIRSR" id="PIRSR005700-1"/>
    </source>
</evidence>
<keyword evidence="4 8" id="KW-0031">Aminopeptidase</keyword>